<name>A0ABR7FV95_9FIRM</name>
<accession>A0ABR7FV95</accession>
<organism evidence="2 3">
    <name type="scientific">Anaerostipes hominis</name>
    <name type="common">ex Liu et al. 2021</name>
    <dbReference type="NCBI Taxonomy" id="2763018"/>
    <lineage>
        <taxon>Bacteria</taxon>
        <taxon>Bacillati</taxon>
        <taxon>Bacillota</taxon>
        <taxon>Clostridia</taxon>
        <taxon>Lachnospirales</taxon>
        <taxon>Lachnospiraceae</taxon>
        <taxon>Anaerostipes</taxon>
    </lineage>
</organism>
<dbReference type="Proteomes" id="UP000635828">
    <property type="component" value="Unassembled WGS sequence"/>
</dbReference>
<gene>
    <name evidence="2" type="ORF">H8S22_16775</name>
</gene>
<reference evidence="2 3" key="1">
    <citation type="submission" date="2020-08" db="EMBL/GenBank/DDBJ databases">
        <title>Genome public.</title>
        <authorList>
            <person name="Liu C."/>
            <person name="Sun Q."/>
        </authorList>
    </citation>
    <scope>NUCLEOTIDE SEQUENCE [LARGE SCALE GENOMIC DNA]</scope>
    <source>
        <strain evidence="2 3">NSJ-7</strain>
    </source>
</reference>
<sequence>MNILDATAMCITMLSCALFRLSVRAAKKFEAMHTAGAEYLFNLSILNLLSIVMITHLFAGAGVLLRERITAGRSRRRNSLRFIFNRPKRSE</sequence>
<keyword evidence="3" id="KW-1185">Reference proteome</keyword>
<evidence type="ECO:0000313" key="3">
    <source>
        <dbReference type="Proteomes" id="UP000635828"/>
    </source>
</evidence>
<protein>
    <submittedName>
        <fullName evidence="2">Uncharacterized protein</fullName>
    </submittedName>
</protein>
<keyword evidence="1" id="KW-1133">Transmembrane helix</keyword>
<comment type="caution">
    <text evidence="2">The sequence shown here is derived from an EMBL/GenBank/DDBJ whole genome shotgun (WGS) entry which is preliminary data.</text>
</comment>
<keyword evidence="1" id="KW-0812">Transmembrane</keyword>
<feature type="transmembrane region" description="Helical" evidence="1">
    <location>
        <begin position="41"/>
        <end position="65"/>
    </location>
</feature>
<proteinExistence type="predicted"/>
<keyword evidence="1" id="KW-0472">Membrane</keyword>
<dbReference type="EMBL" id="JACOOS010000032">
    <property type="protein sequence ID" value="MBC5679145.1"/>
    <property type="molecule type" value="Genomic_DNA"/>
</dbReference>
<evidence type="ECO:0000256" key="1">
    <source>
        <dbReference type="SAM" id="Phobius"/>
    </source>
</evidence>
<evidence type="ECO:0000313" key="2">
    <source>
        <dbReference type="EMBL" id="MBC5679145.1"/>
    </source>
</evidence>
<dbReference type="RefSeq" id="WP_024727123.1">
    <property type="nucleotide sequence ID" value="NZ_JACOOS010000032.1"/>
</dbReference>